<evidence type="ECO:0000256" key="2">
    <source>
        <dbReference type="SAM" id="Phobius"/>
    </source>
</evidence>
<accession>A0A4U5Q9G8</accession>
<feature type="compositionally biased region" description="Pro residues" evidence="1">
    <location>
        <begin position="11"/>
        <end position="31"/>
    </location>
</feature>
<feature type="region of interest" description="Disordered" evidence="1">
    <location>
        <begin position="1"/>
        <end position="52"/>
    </location>
</feature>
<feature type="compositionally biased region" description="Basic residues" evidence="1">
    <location>
        <begin position="35"/>
        <end position="45"/>
    </location>
</feature>
<feature type="transmembrane region" description="Helical" evidence="2">
    <location>
        <begin position="76"/>
        <end position="99"/>
    </location>
</feature>
<protein>
    <submittedName>
        <fullName evidence="3">Uncharacterized protein</fullName>
    </submittedName>
</protein>
<reference evidence="3" key="1">
    <citation type="submission" date="2018-10" db="EMBL/GenBank/DDBJ databases">
        <title>Population genomic analysis revealed the cold adaptation of white poplar.</title>
        <authorList>
            <person name="Liu Y.-J."/>
        </authorList>
    </citation>
    <scope>NUCLEOTIDE SEQUENCE [LARGE SCALE GENOMIC DNA]</scope>
    <source>
        <strain evidence="3">PAL-ZL1</strain>
    </source>
</reference>
<proteinExistence type="predicted"/>
<name>A0A4U5Q9G8_POPAL</name>
<sequence length="187" mass="21971">MPFMYKDPPSHDNPPPLPKPKIPPPPQPPPPIHRHDFRRRHHHHHLDNQNPTMFSPPYRLMLATSTWLRTRRSRRVLLLLFSPILLPFLCATLPILWAAELCVSLCHRVRRKKDEDGEDRLRRCEEGFCDCECEEEEEKEVGLLQRYLEDQLRLVGSVYECGDEFDHHNDGDDQADHDHNLNTPLLG</sequence>
<evidence type="ECO:0000313" key="3">
    <source>
        <dbReference type="EMBL" id="TKS06988.1"/>
    </source>
</evidence>
<keyword evidence="2" id="KW-0812">Transmembrane</keyword>
<organism evidence="3">
    <name type="scientific">Populus alba</name>
    <name type="common">White poplar</name>
    <dbReference type="NCBI Taxonomy" id="43335"/>
    <lineage>
        <taxon>Eukaryota</taxon>
        <taxon>Viridiplantae</taxon>
        <taxon>Streptophyta</taxon>
        <taxon>Embryophyta</taxon>
        <taxon>Tracheophyta</taxon>
        <taxon>Spermatophyta</taxon>
        <taxon>Magnoliopsida</taxon>
        <taxon>eudicotyledons</taxon>
        <taxon>Gunneridae</taxon>
        <taxon>Pentapetalae</taxon>
        <taxon>rosids</taxon>
        <taxon>fabids</taxon>
        <taxon>Malpighiales</taxon>
        <taxon>Salicaceae</taxon>
        <taxon>Saliceae</taxon>
        <taxon>Populus</taxon>
    </lineage>
</organism>
<dbReference type="AlphaFoldDB" id="A0A4U5Q9G8"/>
<comment type="caution">
    <text evidence="3">The sequence shown here is derived from an EMBL/GenBank/DDBJ whole genome shotgun (WGS) entry which is preliminary data.</text>
</comment>
<dbReference type="EMBL" id="RCHU01000333">
    <property type="protein sequence ID" value="TKS06988.1"/>
    <property type="molecule type" value="Genomic_DNA"/>
</dbReference>
<keyword evidence="2" id="KW-0472">Membrane</keyword>
<evidence type="ECO:0000256" key="1">
    <source>
        <dbReference type="SAM" id="MobiDB-lite"/>
    </source>
</evidence>
<gene>
    <name evidence="3" type="ORF">D5086_0000116970</name>
</gene>
<keyword evidence="2" id="KW-1133">Transmembrane helix</keyword>
<dbReference type="PANTHER" id="PTHR36322:SF3">
    <property type="entry name" value="TRANSMEMBRANE PROTEIN"/>
    <property type="match status" value="1"/>
</dbReference>
<dbReference type="PANTHER" id="PTHR36322">
    <property type="entry name" value="TRANSMEMBRANE PROTEIN"/>
    <property type="match status" value="1"/>
</dbReference>